<organism evidence="4 5">
    <name type="scientific">Protopolystoma xenopodis</name>
    <dbReference type="NCBI Taxonomy" id="117903"/>
    <lineage>
        <taxon>Eukaryota</taxon>
        <taxon>Metazoa</taxon>
        <taxon>Spiralia</taxon>
        <taxon>Lophotrochozoa</taxon>
        <taxon>Platyhelminthes</taxon>
        <taxon>Monogenea</taxon>
        <taxon>Polyopisthocotylea</taxon>
        <taxon>Polystomatidea</taxon>
        <taxon>Polystomatidae</taxon>
        <taxon>Protopolystoma</taxon>
    </lineage>
</organism>
<accession>A0A448XCD8</accession>
<gene>
    <name evidence="4" type="ORF">PXEA_LOCUS26970</name>
</gene>
<dbReference type="PROSITE" id="PS50835">
    <property type="entry name" value="IG_LIKE"/>
    <property type="match status" value="2"/>
</dbReference>
<dbReference type="GO" id="GO:0030424">
    <property type="term" value="C:axon"/>
    <property type="evidence" value="ECO:0007669"/>
    <property type="project" value="TreeGrafter"/>
</dbReference>
<reference evidence="4" key="1">
    <citation type="submission" date="2018-11" db="EMBL/GenBank/DDBJ databases">
        <authorList>
            <consortium name="Pathogen Informatics"/>
        </authorList>
    </citation>
    <scope>NUCLEOTIDE SEQUENCE</scope>
</reference>
<evidence type="ECO:0000256" key="2">
    <source>
        <dbReference type="ARBA" id="ARBA00023319"/>
    </source>
</evidence>
<evidence type="ECO:0000313" key="5">
    <source>
        <dbReference type="Proteomes" id="UP000784294"/>
    </source>
</evidence>
<dbReference type="SMART" id="SM00408">
    <property type="entry name" value="IGc2"/>
    <property type="match status" value="1"/>
</dbReference>
<comment type="caution">
    <text evidence="4">The sequence shown here is derived from an EMBL/GenBank/DDBJ whole genome shotgun (WGS) entry which is preliminary data.</text>
</comment>
<dbReference type="Pfam" id="PF07679">
    <property type="entry name" value="I-set"/>
    <property type="match status" value="1"/>
</dbReference>
<dbReference type="InterPro" id="IPR007110">
    <property type="entry name" value="Ig-like_dom"/>
</dbReference>
<feature type="domain" description="Ig-like" evidence="3">
    <location>
        <begin position="17"/>
        <end position="117"/>
    </location>
</feature>
<proteinExistence type="predicted"/>
<name>A0A448XCD8_9PLAT</name>
<protein>
    <recommendedName>
        <fullName evidence="3">Ig-like domain-containing protein</fullName>
    </recommendedName>
</protein>
<keyword evidence="1" id="KW-1015">Disulfide bond</keyword>
<dbReference type="EMBL" id="CAAALY010245940">
    <property type="protein sequence ID" value="VEL33530.1"/>
    <property type="molecule type" value="Genomic_DNA"/>
</dbReference>
<evidence type="ECO:0000259" key="3">
    <source>
        <dbReference type="PROSITE" id="PS50835"/>
    </source>
</evidence>
<dbReference type="SMART" id="SM00409">
    <property type="entry name" value="IG"/>
    <property type="match status" value="1"/>
</dbReference>
<dbReference type="InterPro" id="IPR003599">
    <property type="entry name" value="Ig_sub"/>
</dbReference>
<dbReference type="PANTHER" id="PTHR10075:SF100">
    <property type="entry name" value="FASCICLIN-2"/>
    <property type="match status" value="1"/>
</dbReference>
<dbReference type="AlphaFoldDB" id="A0A448XCD8"/>
<dbReference type="SUPFAM" id="SSF48726">
    <property type="entry name" value="Immunoglobulin"/>
    <property type="match status" value="2"/>
</dbReference>
<dbReference type="InterPro" id="IPR036179">
    <property type="entry name" value="Ig-like_dom_sf"/>
</dbReference>
<dbReference type="InterPro" id="IPR013783">
    <property type="entry name" value="Ig-like_fold"/>
</dbReference>
<dbReference type="GO" id="GO:0098632">
    <property type="term" value="F:cell-cell adhesion mediator activity"/>
    <property type="evidence" value="ECO:0007669"/>
    <property type="project" value="TreeGrafter"/>
</dbReference>
<dbReference type="InterPro" id="IPR003598">
    <property type="entry name" value="Ig_sub2"/>
</dbReference>
<evidence type="ECO:0000313" key="4">
    <source>
        <dbReference type="EMBL" id="VEL33530.1"/>
    </source>
</evidence>
<keyword evidence="2" id="KW-0393">Immunoglobulin domain</keyword>
<dbReference type="FunFam" id="2.60.40.10:FF:000032">
    <property type="entry name" value="palladin isoform X1"/>
    <property type="match status" value="1"/>
</dbReference>
<dbReference type="Proteomes" id="UP000784294">
    <property type="component" value="Unassembled WGS sequence"/>
</dbReference>
<dbReference type="OrthoDB" id="3666223at2759"/>
<dbReference type="GO" id="GO:0007411">
    <property type="term" value="P:axon guidance"/>
    <property type="evidence" value="ECO:0007669"/>
    <property type="project" value="TreeGrafter"/>
</dbReference>
<evidence type="ECO:0000256" key="1">
    <source>
        <dbReference type="ARBA" id="ARBA00023157"/>
    </source>
</evidence>
<dbReference type="GO" id="GO:0005886">
    <property type="term" value="C:plasma membrane"/>
    <property type="evidence" value="ECO:0007669"/>
    <property type="project" value="TreeGrafter"/>
</dbReference>
<sequence>MGSEAVSAQLRVLEMAPSFAKYPMLPVESVVGGNAVLTCQPEGAPLPKTAWQFNGAPISTSPSTMNVNTGTFECAGTYCTLPNGNLFIYQVQQSAAGIYSCLAENTFGQVTTSALLTVMPALTWLLQPENRVVQLNQSVQLPCRAQGDPHLDINYAWKFEVG</sequence>
<dbReference type="PANTHER" id="PTHR10075">
    <property type="entry name" value="BASIGIN RELATED"/>
    <property type="match status" value="1"/>
</dbReference>
<dbReference type="GO" id="GO:0007156">
    <property type="term" value="P:homophilic cell adhesion via plasma membrane adhesion molecules"/>
    <property type="evidence" value="ECO:0007669"/>
    <property type="project" value="TreeGrafter"/>
</dbReference>
<dbReference type="InterPro" id="IPR013098">
    <property type="entry name" value="Ig_I-set"/>
</dbReference>
<keyword evidence="5" id="KW-1185">Reference proteome</keyword>
<dbReference type="GO" id="GO:0070593">
    <property type="term" value="P:dendrite self-avoidance"/>
    <property type="evidence" value="ECO:0007669"/>
    <property type="project" value="TreeGrafter"/>
</dbReference>
<feature type="domain" description="Ig-like" evidence="3">
    <location>
        <begin position="120"/>
        <end position="162"/>
    </location>
</feature>
<dbReference type="Gene3D" id="2.60.40.10">
    <property type="entry name" value="Immunoglobulins"/>
    <property type="match status" value="1"/>
</dbReference>